<dbReference type="AlphaFoldDB" id="A0A2W6MXJ9"/>
<protein>
    <submittedName>
        <fullName evidence="4">PDZ domain-containing protein</fullName>
    </submittedName>
</protein>
<dbReference type="Pfam" id="PF13180">
    <property type="entry name" value="PDZ_2"/>
    <property type="match status" value="1"/>
</dbReference>
<dbReference type="Pfam" id="PF24314">
    <property type="entry name" value="DUF7488"/>
    <property type="match status" value="1"/>
</dbReference>
<evidence type="ECO:0000313" key="4">
    <source>
        <dbReference type="EMBL" id="PZT47918.1"/>
    </source>
</evidence>
<gene>
    <name evidence="4" type="ORF">B6S12_06670</name>
</gene>
<keyword evidence="1" id="KW-0732">Signal</keyword>
<organism evidence="4 5">
    <name type="scientific">Helicobacter valdiviensis</name>
    <dbReference type="NCBI Taxonomy" id="1458358"/>
    <lineage>
        <taxon>Bacteria</taxon>
        <taxon>Pseudomonadati</taxon>
        <taxon>Campylobacterota</taxon>
        <taxon>Epsilonproteobacteria</taxon>
        <taxon>Campylobacterales</taxon>
        <taxon>Helicobacteraceae</taxon>
        <taxon>Helicobacter</taxon>
    </lineage>
</organism>
<feature type="domain" description="DUF7488" evidence="3">
    <location>
        <begin position="18"/>
        <end position="176"/>
    </location>
</feature>
<evidence type="ECO:0000313" key="5">
    <source>
        <dbReference type="Proteomes" id="UP000249746"/>
    </source>
</evidence>
<dbReference type="OrthoDB" id="5338305at2"/>
<feature type="domain" description="PDZ" evidence="2">
    <location>
        <begin position="181"/>
        <end position="255"/>
    </location>
</feature>
<evidence type="ECO:0000259" key="2">
    <source>
        <dbReference type="Pfam" id="PF13180"/>
    </source>
</evidence>
<dbReference type="SUPFAM" id="SSF50156">
    <property type="entry name" value="PDZ domain-like"/>
    <property type="match status" value="1"/>
</dbReference>
<keyword evidence="5" id="KW-1185">Reference proteome</keyword>
<dbReference type="InterPro" id="IPR001478">
    <property type="entry name" value="PDZ"/>
</dbReference>
<feature type="chain" id="PRO_5016030485" evidence="1">
    <location>
        <begin position="23"/>
        <end position="352"/>
    </location>
</feature>
<proteinExistence type="predicted"/>
<feature type="signal peptide" evidence="1">
    <location>
        <begin position="1"/>
        <end position="22"/>
    </location>
</feature>
<dbReference type="EMBL" id="NBIU01000018">
    <property type="protein sequence ID" value="PZT47918.1"/>
    <property type="molecule type" value="Genomic_DNA"/>
</dbReference>
<dbReference type="InterPro" id="IPR055911">
    <property type="entry name" value="DUF7488"/>
</dbReference>
<name>A0A2W6MXJ9_9HELI</name>
<dbReference type="Proteomes" id="UP000249746">
    <property type="component" value="Unassembled WGS sequence"/>
</dbReference>
<dbReference type="Gene3D" id="2.30.42.10">
    <property type="match status" value="1"/>
</dbReference>
<evidence type="ECO:0000256" key="1">
    <source>
        <dbReference type="SAM" id="SignalP"/>
    </source>
</evidence>
<sequence>MLKKILLSSLATSLFVFGYDFSACSLKAKDSLEPINKSYGIAIAPLYEKDLNKTIPIKSKLFMYSPNETPKGYKILKHDPFLGMYLLESKSNLKPIKLLPISNAVLEEEMASITPKDNVSGKFQSFMQSPRSYATLNVPTFKNSLISTICDNVYGIGIGEGKFIDKKYLERFLNSKEIYYGDIGIRVKQNQEDFVEVSVIDPFFPKNPFQYGDIILTINNEAIPNTQSFDRVVFDLKQGSQVPIKIKREGATLEIMALVDKRRGGMLLKEDFLGRIGISITPDFTITSVSNFAQNGFERLKVGDKVLRINQKEVPNGMDNIIHLLGEFASKPQKWLISRNDFQFFILVNEEN</sequence>
<reference evidence="4 5" key="1">
    <citation type="submission" date="2017-03" db="EMBL/GenBank/DDBJ databases">
        <title>Genomic and clinical evidence uncovers the enterohepatic species Helicobacter valdiviensis as a potential human intestinal pathogen.</title>
        <authorList>
            <person name="Fresia P."/>
            <person name="Jara R."/>
            <person name="Sierra R."/>
            <person name="Ferres I."/>
            <person name="Greif G."/>
            <person name="Iraola G."/>
            <person name="Collado L."/>
        </authorList>
    </citation>
    <scope>NUCLEOTIDE SEQUENCE [LARGE SCALE GENOMIC DNA]</scope>
    <source>
        <strain evidence="4 5">WBE14</strain>
    </source>
</reference>
<dbReference type="InterPro" id="IPR036034">
    <property type="entry name" value="PDZ_sf"/>
</dbReference>
<accession>A0A2W6MXJ9</accession>
<comment type="caution">
    <text evidence="4">The sequence shown here is derived from an EMBL/GenBank/DDBJ whole genome shotgun (WGS) entry which is preliminary data.</text>
</comment>
<dbReference type="RefSeq" id="WP_111230031.1">
    <property type="nucleotide sequence ID" value="NZ_NBIU01000018.1"/>
</dbReference>
<evidence type="ECO:0000259" key="3">
    <source>
        <dbReference type="Pfam" id="PF24314"/>
    </source>
</evidence>